<sequence length="107" mass="12002">MQEPERFQRVVDLATVLFDRFKFDFGAYRSEHADPIPSRVNEIGPDDASLVTYYSSAMVDEIGRDKLRTAPAVAIEELDSGGVMVLAGEDINSFDGVDDLRGYLRER</sequence>
<gene>
    <name evidence="1" type="ORF">ACFR9U_04620</name>
</gene>
<evidence type="ECO:0000313" key="2">
    <source>
        <dbReference type="Proteomes" id="UP001597119"/>
    </source>
</evidence>
<keyword evidence="2" id="KW-1185">Reference proteome</keyword>
<proteinExistence type="predicted"/>
<accession>A0ABD6CA34</accession>
<dbReference type="RefSeq" id="WP_247376252.1">
    <property type="nucleotide sequence ID" value="NZ_JALLGV010000002.1"/>
</dbReference>
<protein>
    <submittedName>
        <fullName evidence="1">Uncharacterized protein</fullName>
    </submittedName>
</protein>
<evidence type="ECO:0000313" key="1">
    <source>
        <dbReference type="EMBL" id="MFD1586253.1"/>
    </source>
</evidence>
<dbReference type="Proteomes" id="UP001597119">
    <property type="component" value="Unassembled WGS sequence"/>
</dbReference>
<organism evidence="1 2">
    <name type="scientific">Halorientalis brevis</name>
    <dbReference type="NCBI Taxonomy" id="1126241"/>
    <lineage>
        <taxon>Archaea</taxon>
        <taxon>Methanobacteriati</taxon>
        <taxon>Methanobacteriota</taxon>
        <taxon>Stenosarchaea group</taxon>
        <taxon>Halobacteria</taxon>
        <taxon>Halobacteriales</taxon>
        <taxon>Haloarculaceae</taxon>
        <taxon>Halorientalis</taxon>
    </lineage>
</organism>
<dbReference type="EMBL" id="JBHUDJ010000002">
    <property type="protein sequence ID" value="MFD1586253.1"/>
    <property type="molecule type" value="Genomic_DNA"/>
</dbReference>
<dbReference type="AlphaFoldDB" id="A0ABD6CA34"/>
<comment type="caution">
    <text evidence="1">The sequence shown here is derived from an EMBL/GenBank/DDBJ whole genome shotgun (WGS) entry which is preliminary data.</text>
</comment>
<name>A0ABD6CA34_9EURY</name>
<reference evidence="1 2" key="1">
    <citation type="journal article" date="2019" name="Int. J. Syst. Evol. Microbiol.">
        <title>The Global Catalogue of Microorganisms (GCM) 10K type strain sequencing project: providing services to taxonomists for standard genome sequencing and annotation.</title>
        <authorList>
            <consortium name="The Broad Institute Genomics Platform"/>
            <consortium name="The Broad Institute Genome Sequencing Center for Infectious Disease"/>
            <person name="Wu L."/>
            <person name="Ma J."/>
        </authorList>
    </citation>
    <scope>NUCLEOTIDE SEQUENCE [LARGE SCALE GENOMIC DNA]</scope>
    <source>
        <strain evidence="1 2">CGMCC 1.12125</strain>
    </source>
</reference>